<gene>
    <name evidence="1" type="ORF">EWV81_17275</name>
</gene>
<sequence>MLFTTNLIGVTKGIIYLLQNPGNTLSVYDIEDGLKESWLQRLSLQYVKSDRATAQIIAQRYLAASPCLETLLKLPEDSLGYHYATHLIRLNFDPNFYRSIQVNSDTDYLLLRLRQTHDIWHIVTGFGVDVMGELQLKAFELSQTRRPLAIVLLLGGLLGALFSSPLSLASLWEEIVIAYNLGKNTRPFLAQKWELAWEKSLLVWRQELAIVHSNLEN</sequence>
<reference evidence="1 2" key="1">
    <citation type="submission" date="2019-01" db="EMBL/GenBank/DDBJ databases">
        <title>Coherence of Microcystis species and biogeography revealed through population genomics.</title>
        <authorList>
            <person name="Perez-Carrascal O.M."/>
            <person name="Terrat Y."/>
            <person name="Giani A."/>
            <person name="Fortin N."/>
            <person name="Tromas N."/>
            <person name="Shapiro B.J."/>
        </authorList>
    </citation>
    <scope>NUCLEOTIDE SEQUENCE [LARGE SCALE GENOMIC DNA]</scope>
    <source>
        <strain evidence="1">Ma_SC_T_19800800_S464</strain>
    </source>
</reference>
<dbReference type="Proteomes" id="UP000319313">
    <property type="component" value="Unassembled WGS sequence"/>
</dbReference>
<evidence type="ECO:0008006" key="3">
    <source>
        <dbReference type="Google" id="ProtNLM"/>
    </source>
</evidence>
<evidence type="ECO:0000313" key="1">
    <source>
        <dbReference type="EMBL" id="TRU22892.1"/>
    </source>
</evidence>
<dbReference type="GO" id="GO:0006744">
    <property type="term" value="P:ubiquinone biosynthetic process"/>
    <property type="evidence" value="ECO:0007669"/>
    <property type="project" value="InterPro"/>
</dbReference>
<dbReference type="PANTHER" id="PTHR12922">
    <property type="entry name" value="UBIQUINONE BIOSYNTHESIS PROTEIN"/>
    <property type="match status" value="1"/>
</dbReference>
<evidence type="ECO:0000313" key="2">
    <source>
        <dbReference type="Proteomes" id="UP000319313"/>
    </source>
</evidence>
<dbReference type="InterPro" id="IPR007715">
    <property type="entry name" value="Coq4"/>
</dbReference>
<dbReference type="EMBL" id="SFBL01000161">
    <property type="protein sequence ID" value="TRU22892.1"/>
    <property type="molecule type" value="Genomic_DNA"/>
</dbReference>
<dbReference type="PANTHER" id="PTHR12922:SF7">
    <property type="entry name" value="UBIQUINONE BIOSYNTHESIS PROTEIN COQ4 HOMOLOG, MITOCHONDRIAL"/>
    <property type="match status" value="1"/>
</dbReference>
<accession>A0A552DL20</accession>
<dbReference type="AlphaFoldDB" id="A0A552DL20"/>
<proteinExistence type="predicted"/>
<organism evidence="1 2">
    <name type="scientific">Microcystis aeruginosa Ma_SC_T_19800800_S464</name>
    <dbReference type="NCBI Taxonomy" id="2486257"/>
    <lineage>
        <taxon>Bacteria</taxon>
        <taxon>Bacillati</taxon>
        <taxon>Cyanobacteriota</taxon>
        <taxon>Cyanophyceae</taxon>
        <taxon>Oscillatoriophycideae</taxon>
        <taxon>Chroococcales</taxon>
        <taxon>Microcystaceae</taxon>
        <taxon>Microcystis</taxon>
    </lineage>
</organism>
<dbReference type="Pfam" id="PF05019">
    <property type="entry name" value="Coq4"/>
    <property type="match status" value="1"/>
</dbReference>
<name>A0A552DL20_MICAE</name>
<comment type="caution">
    <text evidence="1">The sequence shown here is derived from an EMBL/GenBank/DDBJ whole genome shotgun (WGS) entry which is preliminary data.</text>
</comment>
<protein>
    <recommendedName>
        <fullName evidence="3">Ubiquinone biosynthesis protein</fullName>
    </recommendedName>
</protein>